<feature type="compositionally biased region" description="Basic and acidic residues" evidence="1">
    <location>
        <begin position="165"/>
        <end position="174"/>
    </location>
</feature>
<dbReference type="EMBL" id="JACCFL010000001">
    <property type="protein sequence ID" value="NYJ24120.1"/>
    <property type="molecule type" value="Genomic_DNA"/>
</dbReference>
<feature type="transmembrane region" description="Helical" evidence="2">
    <location>
        <begin position="6"/>
        <end position="27"/>
    </location>
</feature>
<feature type="region of interest" description="Disordered" evidence="1">
    <location>
        <begin position="31"/>
        <end position="174"/>
    </location>
</feature>
<feature type="compositionally biased region" description="Basic and acidic residues" evidence="1">
    <location>
        <begin position="69"/>
        <end position="116"/>
    </location>
</feature>
<keyword evidence="2" id="KW-0812">Transmembrane</keyword>
<organism evidence="3 4">
    <name type="scientific">Leifsonia shinshuensis</name>
    <dbReference type="NCBI Taxonomy" id="150026"/>
    <lineage>
        <taxon>Bacteria</taxon>
        <taxon>Bacillati</taxon>
        <taxon>Actinomycetota</taxon>
        <taxon>Actinomycetes</taxon>
        <taxon>Micrococcales</taxon>
        <taxon>Microbacteriaceae</taxon>
        <taxon>Leifsonia</taxon>
    </lineage>
</organism>
<keyword evidence="2" id="KW-0472">Membrane</keyword>
<sequence length="174" mass="18962">MNTIGWIVLIVVIVVVVVGIVIVASTVGRRRKQEADRQRATELREQASRDELAARDREAKSARAAADAKQAEVEAERLRREADERERAAAAAREEQQAKLSRADEVDPDVETDRHGNRVVADGAVDDTRRGDVPPPRPAGEATTAAPATAAPAHDAPRIDGITGQERRPEDRQL</sequence>
<dbReference type="EC" id="3.1.26.12" evidence="3"/>
<keyword evidence="3" id="KW-0378">Hydrolase</keyword>
<dbReference type="GO" id="GO:0008995">
    <property type="term" value="F:ribonuclease E activity"/>
    <property type="evidence" value="ECO:0007669"/>
    <property type="project" value="UniProtKB-EC"/>
</dbReference>
<dbReference type="Proteomes" id="UP000578352">
    <property type="component" value="Unassembled WGS sequence"/>
</dbReference>
<comment type="caution">
    <text evidence="3">The sequence shown here is derived from an EMBL/GenBank/DDBJ whole genome shotgun (WGS) entry which is preliminary data.</text>
</comment>
<dbReference type="AlphaFoldDB" id="A0A853CZ92"/>
<gene>
    <name evidence="3" type="ORF">HNR13_002407</name>
</gene>
<evidence type="ECO:0000256" key="1">
    <source>
        <dbReference type="SAM" id="MobiDB-lite"/>
    </source>
</evidence>
<dbReference type="RefSeq" id="WP_179606033.1">
    <property type="nucleotide sequence ID" value="NZ_BAABEH010000001.1"/>
</dbReference>
<accession>A0A853CZ92</accession>
<evidence type="ECO:0000313" key="4">
    <source>
        <dbReference type="Proteomes" id="UP000578352"/>
    </source>
</evidence>
<evidence type="ECO:0000256" key="2">
    <source>
        <dbReference type="SAM" id="Phobius"/>
    </source>
</evidence>
<evidence type="ECO:0000313" key="3">
    <source>
        <dbReference type="EMBL" id="NYJ24120.1"/>
    </source>
</evidence>
<feature type="compositionally biased region" description="Low complexity" evidence="1">
    <location>
        <begin position="139"/>
        <end position="154"/>
    </location>
</feature>
<reference evidence="3 4" key="1">
    <citation type="submission" date="2020-07" db="EMBL/GenBank/DDBJ databases">
        <title>Sequencing the genomes of 1000 actinobacteria strains.</title>
        <authorList>
            <person name="Klenk H.-P."/>
        </authorList>
    </citation>
    <scope>NUCLEOTIDE SEQUENCE [LARGE SCALE GENOMIC DNA]</scope>
    <source>
        <strain evidence="3 4">DSM 15165</strain>
    </source>
</reference>
<protein>
    <submittedName>
        <fullName evidence="3">Ribonuclease E</fullName>
        <ecNumber evidence="3">3.1.26.12</ecNumber>
    </submittedName>
</protein>
<proteinExistence type="predicted"/>
<feature type="compositionally biased region" description="Basic and acidic residues" evidence="1">
    <location>
        <begin position="33"/>
        <end position="61"/>
    </location>
</feature>
<name>A0A853CZ92_9MICO</name>
<keyword evidence="2" id="KW-1133">Transmembrane helix</keyword>